<dbReference type="AlphaFoldDB" id="A9MS30"/>
<dbReference type="KEGG" id="ses:SARI_03092"/>
<reference evidence="1 2" key="1">
    <citation type="submission" date="2007-11" db="EMBL/GenBank/DDBJ databases">
        <authorList>
            <consortium name="The Salmonella enterica serovar Arizonae Genome Sequencing Project"/>
            <person name="McClelland M."/>
            <person name="Sanderson E.K."/>
            <person name="Porwollik S."/>
            <person name="Spieth J."/>
            <person name="Clifton W.S."/>
            <person name="Fulton R."/>
            <person name="Chunyan W."/>
            <person name="Wollam A."/>
            <person name="Shah N."/>
            <person name="Pepin K."/>
            <person name="Bhonagiri V."/>
            <person name="Nash W."/>
            <person name="Johnson M."/>
            <person name="Thiruvilangam P."/>
            <person name="Wilson R."/>
        </authorList>
    </citation>
    <scope>NUCLEOTIDE SEQUENCE [LARGE SCALE GENOMIC DNA]</scope>
    <source>
        <strain evidence="2">ATCC BAA-731 / CDC346-86 / RSK2980</strain>
    </source>
</reference>
<name>A9MS30_SALAR</name>
<organism evidence="1 2">
    <name type="scientific">Salmonella arizonae (strain ATCC BAA-731 / CDC346-86 / RSK2980)</name>
    <dbReference type="NCBI Taxonomy" id="41514"/>
    <lineage>
        <taxon>Bacteria</taxon>
        <taxon>Pseudomonadati</taxon>
        <taxon>Pseudomonadota</taxon>
        <taxon>Gammaproteobacteria</taxon>
        <taxon>Enterobacterales</taxon>
        <taxon>Enterobacteriaceae</taxon>
        <taxon>Salmonella</taxon>
    </lineage>
</organism>
<evidence type="ECO:0000313" key="1">
    <source>
        <dbReference type="EMBL" id="ABX22932.1"/>
    </source>
</evidence>
<proteinExistence type="predicted"/>
<gene>
    <name evidence="1" type="ordered locus">SARI_03092</name>
</gene>
<sequence>MYPKMRDALINATLTNVACGRLSPLHNEDKFMDDKLFSELLDGVNEMVAIEKGEIQPSPDRVYSHDIPDVKERSIKVRSGSD</sequence>
<keyword evidence="2" id="KW-1185">Reference proteome</keyword>
<accession>A9MS30</accession>
<dbReference type="Proteomes" id="UP000002084">
    <property type="component" value="Chromosome"/>
</dbReference>
<dbReference type="EMBL" id="CP000880">
    <property type="protein sequence ID" value="ABX22932.1"/>
    <property type="molecule type" value="Genomic_DNA"/>
</dbReference>
<protein>
    <submittedName>
        <fullName evidence="1">Uncharacterized protein</fullName>
    </submittedName>
</protein>
<dbReference type="HOGENOM" id="CLU_2556259_0_0_6"/>
<dbReference type="STRING" id="41514.SARI_03092"/>
<evidence type="ECO:0000313" key="2">
    <source>
        <dbReference type="Proteomes" id="UP000002084"/>
    </source>
</evidence>